<feature type="region of interest" description="Disordered" evidence="1">
    <location>
        <begin position="186"/>
        <end position="266"/>
    </location>
</feature>
<sequence length="364" mass="39090">MSLAFSLIQYSSAVFERERLVFPSLNAIATPNLSFDQSPDAAPMPTRSISVISISSSEDEAAPLTEGKQKSERKQKAIDHPASASSFVSNSPTPHAAKRSRINVSPSSPPPTSNTGHSIGPTKSRAVPSTGHLQPVKPVIPTPPIASMAPPLAQPSRLSARRNRSPRRYMVASNCYPRLKTHRIAPMAPPLAQPSRFSERRNKSPPRHMVASNSSRSTSSTARTLPPTAPAEPSTMPHINIRARQRAERPLRPTQRQAGIEEVLPSDPRPYTVAEVAPPAGAERLVAPVPAAAPSAVVTQARQLEPPPLVRAPRPTMQVEVVISSRPPVLTRRGRRTGLSAPVRQVVASRAPSSIEDEDGTIDS</sequence>
<feature type="compositionally biased region" description="Low complexity" evidence="1">
    <location>
        <begin position="211"/>
        <end position="226"/>
    </location>
</feature>
<accession>A0A8H8CDV4</accession>
<dbReference type="EMBL" id="JAFIQS010000018">
    <property type="protein sequence ID" value="KAG5162497.1"/>
    <property type="molecule type" value="Genomic_DNA"/>
</dbReference>
<evidence type="ECO:0000313" key="2">
    <source>
        <dbReference type="EMBL" id="KAG5162497.1"/>
    </source>
</evidence>
<feature type="compositionally biased region" description="Polar residues" evidence="1">
    <location>
        <begin position="83"/>
        <end position="93"/>
    </location>
</feature>
<dbReference type="AlphaFoldDB" id="A0A8H8CDV4"/>
<feature type="compositionally biased region" description="Basic and acidic residues" evidence="1">
    <location>
        <begin position="67"/>
        <end position="79"/>
    </location>
</feature>
<feature type="region of interest" description="Disordered" evidence="1">
    <location>
        <begin position="53"/>
        <end position="165"/>
    </location>
</feature>
<organism evidence="2">
    <name type="scientific">Psilocybe cubensis</name>
    <name type="common">Psychedelic mushroom</name>
    <name type="synonym">Stropharia cubensis</name>
    <dbReference type="NCBI Taxonomy" id="181762"/>
    <lineage>
        <taxon>Eukaryota</taxon>
        <taxon>Fungi</taxon>
        <taxon>Dikarya</taxon>
        <taxon>Basidiomycota</taxon>
        <taxon>Agaricomycotina</taxon>
        <taxon>Agaricomycetes</taxon>
        <taxon>Agaricomycetidae</taxon>
        <taxon>Agaricales</taxon>
        <taxon>Agaricineae</taxon>
        <taxon>Strophariaceae</taxon>
        <taxon>Psilocybe</taxon>
    </lineage>
</organism>
<reference evidence="2" key="1">
    <citation type="submission" date="2021-02" db="EMBL/GenBank/DDBJ databases">
        <title>Psilocybe cubensis genome.</title>
        <authorList>
            <person name="Mckernan K.J."/>
            <person name="Crawford S."/>
            <person name="Trippe A."/>
            <person name="Kane L.T."/>
            <person name="Mclaughlin S."/>
        </authorList>
    </citation>
    <scope>NUCLEOTIDE SEQUENCE [LARGE SCALE GENOMIC DNA]</scope>
    <source>
        <strain evidence="2">MGC-MH-2018</strain>
    </source>
</reference>
<gene>
    <name evidence="2" type="ORF">JR316_012382</name>
</gene>
<proteinExistence type="predicted"/>
<protein>
    <submittedName>
        <fullName evidence="2">Uncharacterized protein</fullName>
    </submittedName>
</protein>
<evidence type="ECO:0000256" key="1">
    <source>
        <dbReference type="SAM" id="MobiDB-lite"/>
    </source>
</evidence>
<name>A0A8H8CDV4_PSICU</name>
<comment type="caution">
    <text evidence="2">The sequence shown here is derived from an EMBL/GenBank/DDBJ whole genome shotgun (WGS) entry which is preliminary data.</text>
</comment>